<feature type="region of interest" description="Disordered" evidence="1">
    <location>
        <begin position="1"/>
        <end position="32"/>
    </location>
</feature>
<dbReference type="EMBL" id="GBRH01237787">
    <property type="protein sequence ID" value="JAD60108.1"/>
    <property type="molecule type" value="Transcribed_RNA"/>
</dbReference>
<protein>
    <submittedName>
        <fullName evidence="2">Uncharacterized protein</fullName>
    </submittedName>
</protein>
<evidence type="ECO:0000256" key="1">
    <source>
        <dbReference type="SAM" id="MobiDB-lite"/>
    </source>
</evidence>
<evidence type="ECO:0000313" key="2">
    <source>
        <dbReference type="EMBL" id="JAD60108.1"/>
    </source>
</evidence>
<accession>A0A0A9BDC0</accession>
<name>A0A0A9BDC0_ARUDO</name>
<organism evidence="2">
    <name type="scientific">Arundo donax</name>
    <name type="common">Giant reed</name>
    <name type="synonym">Donax arundinaceus</name>
    <dbReference type="NCBI Taxonomy" id="35708"/>
    <lineage>
        <taxon>Eukaryota</taxon>
        <taxon>Viridiplantae</taxon>
        <taxon>Streptophyta</taxon>
        <taxon>Embryophyta</taxon>
        <taxon>Tracheophyta</taxon>
        <taxon>Spermatophyta</taxon>
        <taxon>Magnoliopsida</taxon>
        <taxon>Liliopsida</taxon>
        <taxon>Poales</taxon>
        <taxon>Poaceae</taxon>
        <taxon>PACMAD clade</taxon>
        <taxon>Arundinoideae</taxon>
        <taxon>Arundineae</taxon>
        <taxon>Arundo</taxon>
    </lineage>
</organism>
<sequence length="32" mass="3603">MLYESIHRNRPNSPVQVRADAPTSGWPHSCPV</sequence>
<reference evidence="2" key="2">
    <citation type="journal article" date="2015" name="Data Brief">
        <title>Shoot transcriptome of the giant reed, Arundo donax.</title>
        <authorList>
            <person name="Barrero R.A."/>
            <person name="Guerrero F.D."/>
            <person name="Moolhuijzen P."/>
            <person name="Goolsby J.A."/>
            <person name="Tidwell J."/>
            <person name="Bellgard S.E."/>
            <person name="Bellgard M.I."/>
        </authorList>
    </citation>
    <scope>NUCLEOTIDE SEQUENCE</scope>
    <source>
        <tissue evidence="2">Shoot tissue taken approximately 20 cm above the soil surface</tissue>
    </source>
</reference>
<dbReference type="AlphaFoldDB" id="A0A0A9BDC0"/>
<reference evidence="2" key="1">
    <citation type="submission" date="2014-09" db="EMBL/GenBank/DDBJ databases">
        <authorList>
            <person name="Magalhaes I.L.F."/>
            <person name="Oliveira U."/>
            <person name="Santos F.R."/>
            <person name="Vidigal T.H.D.A."/>
            <person name="Brescovit A.D."/>
            <person name="Santos A.J."/>
        </authorList>
    </citation>
    <scope>NUCLEOTIDE SEQUENCE</scope>
    <source>
        <tissue evidence="2">Shoot tissue taken approximately 20 cm above the soil surface</tissue>
    </source>
</reference>
<proteinExistence type="predicted"/>